<gene>
    <name evidence="1" type="ORF">J4E00_03015</name>
</gene>
<dbReference type="Proteomes" id="UP000664369">
    <property type="component" value="Unassembled WGS sequence"/>
</dbReference>
<organism evidence="1 2">
    <name type="scientific">Hymenobacter negativus</name>
    <dbReference type="NCBI Taxonomy" id="2795026"/>
    <lineage>
        <taxon>Bacteria</taxon>
        <taxon>Pseudomonadati</taxon>
        <taxon>Bacteroidota</taxon>
        <taxon>Cytophagia</taxon>
        <taxon>Cytophagales</taxon>
        <taxon>Hymenobacteraceae</taxon>
        <taxon>Hymenobacter</taxon>
    </lineage>
</organism>
<comment type="caution">
    <text evidence="1">The sequence shown here is derived from an EMBL/GenBank/DDBJ whole genome shotgun (WGS) entry which is preliminary data.</text>
</comment>
<accession>A0ABS3QB08</accession>
<name>A0ABS3QB08_9BACT</name>
<dbReference type="EMBL" id="JAGETZ010000001">
    <property type="protein sequence ID" value="MBO2008004.1"/>
    <property type="molecule type" value="Genomic_DNA"/>
</dbReference>
<evidence type="ECO:0000313" key="2">
    <source>
        <dbReference type="Proteomes" id="UP000664369"/>
    </source>
</evidence>
<sequence length="129" mass="14691">MAEDQQFAADVLALLPDGATWRFHGPDNEWAALLPGLDSWQGELACWQIVVGGPERQALLELLSREEDYGSGFFDQVESVIVEFDGQRLLEGFDGLEFVYVSRYLPIPEAFYSKYFAAHDERVEQAKDW</sequence>
<dbReference type="RefSeq" id="WP_208173524.1">
    <property type="nucleotide sequence ID" value="NZ_JAGETZ010000001.1"/>
</dbReference>
<protein>
    <submittedName>
        <fullName evidence="1">Uncharacterized protein</fullName>
    </submittedName>
</protein>
<evidence type="ECO:0000313" key="1">
    <source>
        <dbReference type="EMBL" id="MBO2008004.1"/>
    </source>
</evidence>
<reference evidence="1 2" key="1">
    <citation type="submission" date="2021-03" db="EMBL/GenBank/DDBJ databases">
        <authorList>
            <person name="Kim M.K."/>
        </authorList>
    </citation>
    <scope>NUCLEOTIDE SEQUENCE [LARGE SCALE GENOMIC DNA]</scope>
    <source>
        <strain evidence="1 2">BT442</strain>
    </source>
</reference>
<proteinExistence type="predicted"/>
<keyword evidence="2" id="KW-1185">Reference proteome</keyword>